<feature type="compositionally biased region" description="Acidic residues" evidence="2">
    <location>
        <begin position="442"/>
        <end position="454"/>
    </location>
</feature>
<keyword evidence="1" id="KW-0235">DNA replication</keyword>
<dbReference type="Proteomes" id="UP001152795">
    <property type="component" value="Unassembled WGS sequence"/>
</dbReference>
<accession>A0A6S7HM22</accession>
<feature type="compositionally biased region" description="Basic and acidic residues" evidence="2">
    <location>
        <begin position="455"/>
        <end position="471"/>
    </location>
</feature>
<proteinExistence type="inferred from homology"/>
<comment type="subcellular location">
    <subcellularLocation>
        <location evidence="1">Nucleus</location>
    </subcellularLocation>
    <subcellularLocation>
        <location evidence="1">Chromosome</location>
    </subcellularLocation>
</comment>
<comment type="similarity">
    <text evidence="1">Belongs to the peptidase M24 family. SPT16 subfamily.</text>
</comment>
<feature type="domain" description="FACT complex subunit SPT16 N-terminal lobe" evidence="3">
    <location>
        <begin position="8"/>
        <end position="173"/>
    </location>
</feature>
<comment type="caution">
    <text evidence="4">The sequence shown here is derived from an EMBL/GenBank/DDBJ whole genome shotgun (WGS) entry which is preliminary data.</text>
</comment>
<keyword evidence="1" id="KW-0539">Nucleus</keyword>
<dbReference type="GO" id="GO:0006281">
    <property type="term" value="P:DNA repair"/>
    <property type="evidence" value="ECO:0007669"/>
    <property type="project" value="UniProtKB-UniRule"/>
</dbReference>
<keyword evidence="1" id="KW-0227">DNA damage</keyword>
<keyword evidence="1" id="KW-0804">Transcription</keyword>
<dbReference type="OrthoDB" id="10251642at2759"/>
<reference evidence="4" key="1">
    <citation type="submission" date="2020-04" db="EMBL/GenBank/DDBJ databases">
        <authorList>
            <person name="Alioto T."/>
            <person name="Alioto T."/>
            <person name="Gomez Garrido J."/>
        </authorList>
    </citation>
    <scope>NUCLEOTIDE SEQUENCE</scope>
    <source>
        <strain evidence="4">A484AB</strain>
    </source>
</reference>
<dbReference type="AlphaFoldDB" id="A0A6S7HM22"/>
<dbReference type="PANTHER" id="PTHR13980">
    <property type="entry name" value="CDC68 RELATED"/>
    <property type="match status" value="1"/>
</dbReference>
<dbReference type="SMART" id="SM01285">
    <property type="entry name" value="FACT-Spt16_Nlob"/>
    <property type="match status" value="1"/>
</dbReference>
<evidence type="ECO:0000313" key="5">
    <source>
        <dbReference type="Proteomes" id="UP001152795"/>
    </source>
</evidence>
<dbReference type="GO" id="GO:0006260">
    <property type="term" value="P:DNA replication"/>
    <property type="evidence" value="ECO:0007669"/>
    <property type="project" value="UniProtKB-KW"/>
</dbReference>
<keyword evidence="1" id="KW-0805">Transcription regulation</keyword>
<dbReference type="InterPro" id="IPR033825">
    <property type="entry name" value="Spt16_M24"/>
</dbReference>
<evidence type="ECO:0000313" key="4">
    <source>
        <dbReference type="EMBL" id="CAB4004583.1"/>
    </source>
</evidence>
<dbReference type="InterPro" id="IPR036005">
    <property type="entry name" value="Creatinase/aminopeptidase-like"/>
</dbReference>
<dbReference type="Gene3D" id="3.90.230.10">
    <property type="entry name" value="Creatinase/methionine aminopeptidase superfamily"/>
    <property type="match status" value="1"/>
</dbReference>
<gene>
    <name evidence="4" type="ORF">PACLA_8A017046</name>
</gene>
<dbReference type="GO" id="GO:0006368">
    <property type="term" value="P:transcription elongation by RNA polymerase II"/>
    <property type="evidence" value="ECO:0007669"/>
    <property type="project" value="TreeGrafter"/>
</dbReference>
<dbReference type="EMBL" id="CACRXK020004942">
    <property type="protein sequence ID" value="CAB4004583.1"/>
    <property type="molecule type" value="Genomic_DNA"/>
</dbReference>
<dbReference type="InterPro" id="IPR040258">
    <property type="entry name" value="Spt16"/>
</dbReference>
<comment type="function">
    <text evidence="1">Component of the FACT complex, a general chromatin factor that acts to reorganize nucleosomes. The FACT complex is involved in multiple processes that require DNA as a template such as mRNA elongation, DNA replication and DNA repair. During transcription elongation the FACT complex acts as a histone chaperone that both destabilizes and restores nucleosomal structure. It facilitates the passage of RNA polymerase II and transcription by promoting the dissociation of one histone H2A-H2B dimer from the nucleosome, then subsequently promotes the reestablishment of the nucleosome following the passage of RNA polymerase II.</text>
</comment>
<sequence length="471" mass="52814">MSSAKISLDKEAFFRRTKKIYTAWKASSSENGASFSEVDSIVVAVGNDDDVIYSKSTALHQWLFGYELTDTLLVLAESSVDILASKKKIDFLKPLQEAQKKHEGFPTINLHLRDKSDKDKTNIQKLIDVIKGSKKGKNVGVFQKDNFHNEFIDSWNDNFKKNSFRKVDISAHVAYAMASKEDSEVNHIKKASLVSSDIFSKFFKGHIMEIVDQEKRVKHSKIADNLDAALDSKKYLLAGMDSDQTEMCFSPIIQSGENYSLKFSATSNDDRLDYGVIICTFGVRYRYYCSSIIRTMLVQPTEEQQANYNILLSTLDAVVEKLKDGVKLSDVYNVAADHVKEKKPELQGNFVKSIGFATGIEFREGSLMINAKSNHKAQKGMVFCVSVGFSGLVKKGEDSKKDKQYALFIGDTVLVNENTAATLLTPAKKKINNVGIFLKDEDEQEDSDNADDEDLLRSAEGKSKLLENRTR</sequence>
<dbReference type="Pfam" id="PF14826">
    <property type="entry name" value="FACT-Spt16_Nlob"/>
    <property type="match status" value="1"/>
</dbReference>
<dbReference type="GO" id="GO:0035101">
    <property type="term" value="C:FACT complex"/>
    <property type="evidence" value="ECO:0007669"/>
    <property type="project" value="UniProtKB-UniRule"/>
</dbReference>
<dbReference type="Gene3D" id="3.40.350.10">
    <property type="entry name" value="Creatinase/prolidase N-terminal domain"/>
    <property type="match status" value="1"/>
</dbReference>
<protein>
    <recommendedName>
        <fullName evidence="1">FACT complex subunit</fullName>
    </recommendedName>
</protein>
<organism evidence="4 5">
    <name type="scientific">Paramuricea clavata</name>
    <name type="common">Red gorgonian</name>
    <name type="synonym">Violescent sea-whip</name>
    <dbReference type="NCBI Taxonomy" id="317549"/>
    <lineage>
        <taxon>Eukaryota</taxon>
        <taxon>Metazoa</taxon>
        <taxon>Cnidaria</taxon>
        <taxon>Anthozoa</taxon>
        <taxon>Octocorallia</taxon>
        <taxon>Malacalcyonacea</taxon>
        <taxon>Plexauridae</taxon>
        <taxon>Paramuricea</taxon>
    </lineage>
</organism>
<comment type="subunit">
    <text evidence="1">Component of the FACT complex.</text>
</comment>
<name>A0A6S7HM22_PARCT</name>
<dbReference type="SUPFAM" id="SSF55920">
    <property type="entry name" value="Creatinase/aminopeptidase"/>
    <property type="match status" value="1"/>
</dbReference>
<keyword evidence="1" id="KW-0158">Chromosome</keyword>
<keyword evidence="1" id="KW-0234">DNA repair</keyword>
<dbReference type="GO" id="GO:0031491">
    <property type="term" value="F:nucleosome binding"/>
    <property type="evidence" value="ECO:0007669"/>
    <property type="project" value="TreeGrafter"/>
</dbReference>
<evidence type="ECO:0000256" key="2">
    <source>
        <dbReference type="SAM" id="MobiDB-lite"/>
    </source>
</evidence>
<dbReference type="InterPro" id="IPR029148">
    <property type="entry name" value="FACT-SPT16_Nlobe"/>
</dbReference>
<evidence type="ECO:0000259" key="3">
    <source>
        <dbReference type="SMART" id="SM01285"/>
    </source>
</evidence>
<feature type="region of interest" description="Disordered" evidence="2">
    <location>
        <begin position="442"/>
        <end position="471"/>
    </location>
</feature>
<dbReference type="Pfam" id="PF00557">
    <property type="entry name" value="Peptidase_M24"/>
    <property type="match status" value="1"/>
</dbReference>
<dbReference type="FunFam" id="3.90.230.10:FF:000005">
    <property type="entry name" value="FACT complex subunit spt16"/>
    <property type="match status" value="1"/>
</dbReference>
<dbReference type="CDD" id="cd01091">
    <property type="entry name" value="CDC68-like"/>
    <property type="match status" value="1"/>
</dbReference>
<dbReference type="InterPro" id="IPR000994">
    <property type="entry name" value="Pept_M24"/>
</dbReference>
<evidence type="ECO:0000256" key="1">
    <source>
        <dbReference type="RuleBase" id="RU367052"/>
    </source>
</evidence>
<dbReference type="InterPro" id="IPR029149">
    <property type="entry name" value="Creatin/AminoP/Spt16_N"/>
</dbReference>
<feature type="non-terminal residue" evidence="4">
    <location>
        <position position="1"/>
    </location>
</feature>
<dbReference type="PANTHER" id="PTHR13980:SF15">
    <property type="entry name" value="FACT COMPLEX SUBUNIT SPT16"/>
    <property type="match status" value="1"/>
</dbReference>
<keyword evidence="5" id="KW-1185">Reference proteome</keyword>
<dbReference type="FunFam" id="3.40.350.10:FF:000005">
    <property type="entry name" value="SPT16 homolog, facilitates chromatin-remodeling subunit"/>
    <property type="match status" value="1"/>
</dbReference>